<sequence>MAKQKEIERPLSAVNAVIYGKIVGLELALLECNQLGIDIECVDFTDHGHPSLIARANNITQQMLRQGKAVNYGHTFQNGHRIYLHYAMISGVKVKWKSTDYRH</sequence>
<gene>
    <name evidence="1" type="ORF">LZL92_03135</name>
</gene>
<organism evidence="1 2">
    <name type="scientific">Actinobacillus suis</name>
    <dbReference type="NCBI Taxonomy" id="716"/>
    <lineage>
        <taxon>Bacteria</taxon>
        <taxon>Pseudomonadati</taxon>
        <taxon>Pseudomonadota</taxon>
        <taxon>Gammaproteobacteria</taxon>
        <taxon>Pasteurellales</taxon>
        <taxon>Pasteurellaceae</taxon>
        <taxon>Actinobacillus</taxon>
    </lineage>
</organism>
<name>A0ABT1WS92_ACTSU</name>
<evidence type="ECO:0000313" key="1">
    <source>
        <dbReference type="EMBL" id="MCQ9629268.1"/>
    </source>
</evidence>
<reference evidence="1 2" key="1">
    <citation type="submission" date="2021-12" db="EMBL/GenBank/DDBJ databases">
        <title>Identification and characterization of A. suis stains in western Canada.</title>
        <authorList>
            <person name="Kulathunga D.G.R.S."/>
            <person name="De Oliveira Costa M."/>
        </authorList>
    </citation>
    <scope>NUCLEOTIDE SEQUENCE [LARGE SCALE GENOMIC DNA]</scope>
    <source>
        <strain evidence="1 2">18_292</strain>
    </source>
</reference>
<accession>A0ABT1WS92</accession>
<dbReference type="EMBL" id="JAJUPA010000002">
    <property type="protein sequence ID" value="MCQ9629268.1"/>
    <property type="molecule type" value="Genomic_DNA"/>
</dbReference>
<evidence type="ECO:0000313" key="2">
    <source>
        <dbReference type="Proteomes" id="UP001206331"/>
    </source>
</evidence>
<protein>
    <submittedName>
        <fullName evidence="1">Uncharacterized protein</fullName>
    </submittedName>
</protein>
<comment type="caution">
    <text evidence="1">The sequence shown here is derived from an EMBL/GenBank/DDBJ whole genome shotgun (WGS) entry which is preliminary data.</text>
</comment>
<dbReference type="Proteomes" id="UP001206331">
    <property type="component" value="Unassembled WGS sequence"/>
</dbReference>
<dbReference type="RefSeq" id="WP_257175251.1">
    <property type="nucleotide sequence ID" value="NZ_JAJUOY010000007.1"/>
</dbReference>
<proteinExistence type="predicted"/>
<keyword evidence="2" id="KW-1185">Reference proteome</keyword>